<gene>
    <name evidence="10" type="ORF">PROFUN_08724</name>
</gene>
<comment type="caution">
    <text evidence="10">The sequence shown here is derived from an EMBL/GenBank/DDBJ whole genome shotgun (WGS) entry which is preliminary data.</text>
</comment>
<evidence type="ECO:0000256" key="5">
    <source>
        <dbReference type="ARBA" id="ARBA00023136"/>
    </source>
</evidence>
<feature type="transmembrane region" description="Helical" evidence="8">
    <location>
        <begin position="663"/>
        <end position="682"/>
    </location>
</feature>
<dbReference type="InterPro" id="IPR002110">
    <property type="entry name" value="Ankyrin_rpt"/>
</dbReference>
<dbReference type="PROSITE" id="PS50297">
    <property type="entry name" value="ANK_REP_REGION"/>
    <property type="match status" value="2"/>
</dbReference>
<dbReference type="GO" id="GO:0008519">
    <property type="term" value="F:ammonium channel activity"/>
    <property type="evidence" value="ECO:0007669"/>
    <property type="project" value="InterPro"/>
</dbReference>
<feature type="transmembrane region" description="Helical" evidence="8">
    <location>
        <begin position="775"/>
        <end position="796"/>
    </location>
</feature>
<feature type="domain" description="Ammonium transporter AmtB-like" evidence="9">
    <location>
        <begin position="435"/>
        <end position="800"/>
    </location>
</feature>
<feature type="transmembrane region" description="Helical" evidence="8">
    <location>
        <begin position="397"/>
        <end position="415"/>
    </location>
</feature>
<dbReference type="SUPFAM" id="SSF111352">
    <property type="entry name" value="Ammonium transporter"/>
    <property type="match status" value="1"/>
</dbReference>
<evidence type="ECO:0000256" key="1">
    <source>
        <dbReference type="ARBA" id="ARBA00004141"/>
    </source>
</evidence>
<dbReference type="Pfam" id="PF12796">
    <property type="entry name" value="Ank_2"/>
    <property type="match status" value="1"/>
</dbReference>
<dbReference type="PANTHER" id="PTHR11730:SF60">
    <property type="entry name" value="RH50, ISOFORM D"/>
    <property type="match status" value="1"/>
</dbReference>
<keyword evidence="6" id="KW-0040">ANK repeat</keyword>
<feature type="transmembrane region" description="Helical" evidence="8">
    <location>
        <begin position="721"/>
        <end position="742"/>
    </location>
</feature>
<dbReference type="Pfam" id="PF13857">
    <property type="entry name" value="Ank_5"/>
    <property type="match status" value="1"/>
</dbReference>
<dbReference type="PRINTS" id="PR00342">
    <property type="entry name" value="RHESUSRHD"/>
</dbReference>
<feature type="transmembrane region" description="Helical" evidence="8">
    <location>
        <begin position="440"/>
        <end position="459"/>
    </location>
</feature>
<protein>
    <submittedName>
        <fullName evidence="10">Rh type B glycoprotein</fullName>
    </submittedName>
</protein>
<keyword evidence="7" id="KW-0175">Coiled coil</keyword>
<proteinExistence type="inferred from homology"/>
<dbReference type="InParanoid" id="A0A2P6ND42"/>
<sequence length="924" mass="102070">MSTFPIRITQPLVYAHDSNLYDNTPRHTTYACSTASGNSLVLLRSAYGCNCLPAGSQPCRTSLLGWPNFLKGKNMDHLQCLRDKAITNTEAYALQFRAGPRFRLDSNVTTSVMNQAVMKLNLEAYIEQDRSEVRNSQAGQEPNMADRRLLKEDEEVEMTPVQVEIAVPKSRSAPTRGKGKPSALAIGSLLFAASEGDAEMVEHILQEGSVSVNDTDYDKRTAMHVAAAEGREEVLLLLIEHGADLNCLDRWKSSPLDDAIHHNHEACSKLIANHGGRHGHGTNYALDLVHAAGTGDLSTVQKLLDNGIDVNSTDYDLRTPLHVAIAGRHVKMVEYLLQQPNVDLHCEDRFGSTPVQEAHRCGVRLGDDLILDLIRAKLGGNNEEDEGSWKTSFTNTFFWFFLLVEIAIGVLYAIFSEYAPAASPGVDQTTGIEFTQLYPFYMDVHVMIFIGFGFLMTFLRKHGYTAVGMTFLLGVASIQVYLLFGTFWDNIIVLGGSEWERVSIDVLKLIKADFAAGAVLISFGALIGKVTPTQMLGLAILEVFFYSANEAIGLRLRISDIGGSMTIHVFGAFFGLAASAILTPRKARGNQDNAAVYHSDLFSMIGTVFLWMYWPSFNAALGQGNTQHRAVINTVLSLTASCFFAFISSQFWRKERVFNMIDIQNATLAGGVAAGSAADMVLHPSVALLVGAVSGTVSVFGFSTIQGFLERTTGIHDTCGILNLHGLPGIIGAVVSMIATAATQLYPNEYNYNQLIYVYPGRTDRSPNTQAQYQLAFLIITLAMSIFTGILCGIFLSKLKKPNRFFSDDESWEVPHREVPYYYDERGEIIRNKDSAEMRGELKIDHELISQLENKVAALEKSIQSHRRTTKRNLMEMIPPAVIEQPAQKMEKVDNNTQPSNADIAALLRLMTEKLDNLTDKKEQ</sequence>
<dbReference type="OrthoDB" id="534912at2759"/>
<dbReference type="EMBL" id="MDYQ01000115">
    <property type="protein sequence ID" value="PRP81860.1"/>
    <property type="molecule type" value="Genomic_DNA"/>
</dbReference>
<feature type="transmembrane region" description="Helical" evidence="8">
    <location>
        <begin position="561"/>
        <end position="582"/>
    </location>
</feature>
<dbReference type="AlphaFoldDB" id="A0A2P6ND42"/>
<keyword evidence="4 8" id="KW-1133">Transmembrane helix</keyword>
<dbReference type="Gene3D" id="1.25.40.20">
    <property type="entry name" value="Ankyrin repeat-containing domain"/>
    <property type="match status" value="2"/>
</dbReference>
<dbReference type="Proteomes" id="UP000241769">
    <property type="component" value="Unassembled WGS sequence"/>
</dbReference>
<keyword evidence="11" id="KW-1185">Reference proteome</keyword>
<evidence type="ECO:0000313" key="10">
    <source>
        <dbReference type="EMBL" id="PRP81860.1"/>
    </source>
</evidence>
<dbReference type="InterPro" id="IPR024041">
    <property type="entry name" value="NH4_transpt_AmtB-like_dom"/>
</dbReference>
<evidence type="ECO:0000259" key="9">
    <source>
        <dbReference type="Pfam" id="PF00909"/>
    </source>
</evidence>
<feature type="repeat" description="ANK" evidence="6">
    <location>
        <begin position="218"/>
        <end position="250"/>
    </location>
</feature>
<dbReference type="SMART" id="SM00248">
    <property type="entry name" value="ANK"/>
    <property type="match status" value="5"/>
</dbReference>
<dbReference type="PANTHER" id="PTHR11730">
    <property type="entry name" value="AMMONIUM TRANSPORTER"/>
    <property type="match status" value="1"/>
</dbReference>
<dbReference type="GO" id="GO:0005886">
    <property type="term" value="C:plasma membrane"/>
    <property type="evidence" value="ECO:0007669"/>
    <property type="project" value="InterPro"/>
</dbReference>
<keyword evidence="3 8" id="KW-0812">Transmembrane</keyword>
<dbReference type="Gene3D" id="1.10.3430.10">
    <property type="entry name" value="Ammonium transporter AmtB like domains"/>
    <property type="match status" value="1"/>
</dbReference>
<name>A0A2P6ND42_9EUKA</name>
<feature type="repeat" description="ANK" evidence="6">
    <location>
        <begin position="316"/>
        <end position="338"/>
    </location>
</feature>
<organism evidence="10 11">
    <name type="scientific">Planoprotostelium fungivorum</name>
    <dbReference type="NCBI Taxonomy" id="1890364"/>
    <lineage>
        <taxon>Eukaryota</taxon>
        <taxon>Amoebozoa</taxon>
        <taxon>Evosea</taxon>
        <taxon>Variosea</taxon>
        <taxon>Cavosteliida</taxon>
        <taxon>Cavosteliaceae</taxon>
        <taxon>Planoprotostelium</taxon>
    </lineage>
</organism>
<comment type="similarity">
    <text evidence="2">Belongs to the ammonium transporter (TC 2.A.49) family. Rh subfamily.</text>
</comment>
<dbReference type="PROSITE" id="PS50088">
    <property type="entry name" value="ANK_REPEAT"/>
    <property type="match status" value="2"/>
</dbReference>
<dbReference type="InterPro" id="IPR036770">
    <property type="entry name" value="Ankyrin_rpt-contain_sf"/>
</dbReference>
<feature type="transmembrane region" description="Helical" evidence="8">
    <location>
        <begin position="688"/>
        <end position="709"/>
    </location>
</feature>
<dbReference type="InterPro" id="IPR029020">
    <property type="entry name" value="Ammonium/urea_transptr"/>
</dbReference>
<evidence type="ECO:0000256" key="4">
    <source>
        <dbReference type="ARBA" id="ARBA00022989"/>
    </source>
</evidence>
<evidence type="ECO:0000256" key="7">
    <source>
        <dbReference type="SAM" id="Coils"/>
    </source>
</evidence>
<feature type="transmembrane region" description="Helical" evidence="8">
    <location>
        <begin position="630"/>
        <end position="651"/>
    </location>
</feature>
<feature type="transmembrane region" description="Helical" evidence="8">
    <location>
        <begin position="594"/>
        <end position="614"/>
    </location>
</feature>
<comment type="subcellular location">
    <subcellularLocation>
        <location evidence="1">Membrane</location>
        <topology evidence="1">Multi-pass membrane protein</topology>
    </subcellularLocation>
</comment>
<evidence type="ECO:0000313" key="11">
    <source>
        <dbReference type="Proteomes" id="UP000241769"/>
    </source>
</evidence>
<keyword evidence="5 8" id="KW-0472">Membrane</keyword>
<feature type="coiled-coil region" evidence="7">
    <location>
        <begin position="842"/>
        <end position="869"/>
    </location>
</feature>
<evidence type="ECO:0000256" key="3">
    <source>
        <dbReference type="ARBA" id="ARBA00022692"/>
    </source>
</evidence>
<feature type="transmembrane region" description="Helical" evidence="8">
    <location>
        <begin position="466"/>
        <end position="488"/>
    </location>
</feature>
<reference evidence="10 11" key="1">
    <citation type="journal article" date="2018" name="Genome Biol. Evol.">
        <title>Multiple Roots of Fruiting Body Formation in Amoebozoa.</title>
        <authorList>
            <person name="Hillmann F."/>
            <person name="Forbes G."/>
            <person name="Novohradska S."/>
            <person name="Ferling I."/>
            <person name="Riege K."/>
            <person name="Groth M."/>
            <person name="Westermann M."/>
            <person name="Marz M."/>
            <person name="Spaller T."/>
            <person name="Winckler T."/>
            <person name="Schaap P."/>
            <person name="Glockner G."/>
        </authorList>
    </citation>
    <scope>NUCLEOTIDE SEQUENCE [LARGE SCALE GENOMIC DNA]</scope>
    <source>
        <strain evidence="10 11">Jena</strain>
    </source>
</reference>
<dbReference type="InterPro" id="IPR002229">
    <property type="entry name" value="RhesusRHD"/>
</dbReference>
<evidence type="ECO:0000256" key="6">
    <source>
        <dbReference type="PROSITE-ProRule" id="PRU00023"/>
    </source>
</evidence>
<dbReference type="SUPFAM" id="SSF48403">
    <property type="entry name" value="Ankyrin repeat"/>
    <property type="match status" value="1"/>
</dbReference>
<dbReference type="Pfam" id="PF00909">
    <property type="entry name" value="Ammonium_transp"/>
    <property type="match status" value="1"/>
</dbReference>
<evidence type="ECO:0000256" key="8">
    <source>
        <dbReference type="SAM" id="Phobius"/>
    </source>
</evidence>
<evidence type="ECO:0000256" key="2">
    <source>
        <dbReference type="ARBA" id="ARBA00011036"/>
    </source>
</evidence>
<accession>A0A2P6ND42</accession>
<dbReference type="GO" id="GO:0097272">
    <property type="term" value="P:ammonium homeostasis"/>
    <property type="evidence" value="ECO:0007669"/>
    <property type="project" value="TreeGrafter"/>
</dbReference>